<dbReference type="OrthoDB" id="3925971at2759"/>
<dbReference type="InterPro" id="IPR046896">
    <property type="entry name" value="Cup1-like_N"/>
</dbReference>
<evidence type="ECO:0000256" key="1">
    <source>
        <dbReference type="SAM" id="Coils"/>
    </source>
</evidence>
<dbReference type="GeneID" id="70125543"/>
<reference evidence="3" key="1">
    <citation type="journal article" date="2021" name="Nat. Commun.">
        <title>Genetic determinants of endophytism in the Arabidopsis root mycobiome.</title>
        <authorList>
            <person name="Mesny F."/>
            <person name="Miyauchi S."/>
            <person name="Thiergart T."/>
            <person name="Pickel B."/>
            <person name="Atanasova L."/>
            <person name="Karlsson M."/>
            <person name="Huettel B."/>
            <person name="Barry K.W."/>
            <person name="Haridas S."/>
            <person name="Chen C."/>
            <person name="Bauer D."/>
            <person name="Andreopoulos W."/>
            <person name="Pangilinan J."/>
            <person name="LaButti K."/>
            <person name="Riley R."/>
            <person name="Lipzen A."/>
            <person name="Clum A."/>
            <person name="Drula E."/>
            <person name="Henrissat B."/>
            <person name="Kohler A."/>
            <person name="Grigoriev I.V."/>
            <person name="Martin F.M."/>
            <person name="Hacquard S."/>
        </authorList>
    </citation>
    <scope>NUCLEOTIDE SEQUENCE</scope>
    <source>
        <strain evidence="3">MPI-SDFR-AT-0073</strain>
    </source>
</reference>
<dbReference type="EMBL" id="JAGPXC010000008">
    <property type="protein sequence ID" value="KAH6647711.1"/>
    <property type="molecule type" value="Genomic_DNA"/>
</dbReference>
<accession>A0A9P8RKG2</accession>
<dbReference type="CDD" id="cd20273">
    <property type="entry name" value="Complex1_LYR_unchar"/>
    <property type="match status" value="1"/>
</dbReference>
<evidence type="ECO:0000256" key="2">
    <source>
        <dbReference type="SAM" id="MobiDB-lite"/>
    </source>
</evidence>
<organism evidence="3 4">
    <name type="scientific">Truncatella angustata</name>
    <dbReference type="NCBI Taxonomy" id="152316"/>
    <lineage>
        <taxon>Eukaryota</taxon>
        <taxon>Fungi</taxon>
        <taxon>Dikarya</taxon>
        <taxon>Ascomycota</taxon>
        <taxon>Pezizomycotina</taxon>
        <taxon>Sordariomycetes</taxon>
        <taxon>Xylariomycetidae</taxon>
        <taxon>Amphisphaeriales</taxon>
        <taxon>Sporocadaceae</taxon>
        <taxon>Truncatella</taxon>
    </lineage>
</organism>
<gene>
    <name evidence="3" type="ORF">BKA67DRAFT_396445</name>
</gene>
<feature type="compositionally biased region" description="Low complexity" evidence="2">
    <location>
        <begin position="124"/>
        <end position="139"/>
    </location>
</feature>
<evidence type="ECO:0000313" key="3">
    <source>
        <dbReference type="EMBL" id="KAH6647711.1"/>
    </source>
</evidence>
<proteinExistence type="predicted"/>
<dbReference type="RefSeq" id="XP_045954223.1">
    <property type="nucleotide sequence ID" value="XM_046096651.1"/>
</dbReference>
<dbReference type="Proteomes" id="UP000758603">
    <property type="component" value="Unassembled WGS sequence"/>
</dbReference>
<protein>
    <submittedName>
        <fullName evidence="3">Uncharacterized protein</fullName>
    </submittedName>
</protein>
<dbReference type="AlphaFoldDB" id="A0A9P8RKG2"/>
<feature type="coiled-coil region" evidence="1">
    <location>
        <begin position="341"/>
        <end position="368"/>
    </location>
</feature>
<feature type="region of interest" description="Disordered" evidence="2">
    <location>
        <begin position="122"/>
        <end position="181"/>
    </location>
</feature>
<sequence length="435" mass="50081">MPPKWRSSSFFIPAQNSRHRTACLALYRALLNACPKVPLPDDLATAWPGKRHPIAHVIRRAFQKNRADTSTRLVYPALEAGYHMLDTLSRATDETTPEFASVLTFMRKRLAQRDHVLLQKVLHPPNSKNPAKPSSAPNPNTVPLLVNTTPAPTPQDPKPKPTYAAAARPRPSADLPPGKKRKIPVLDMAREYPFLRLGKPQSNILNRVLTQKNRTRVRRMDMVRDWNDEYSSGTGLYDCEEEDDWEEIIVDQLDREALAPVVNARNKSQRQEALVALGGREVFLRTLEEVELWVKETTGDRTKSALSYRQTLNIHGVSTVMEMLTQDRNDAVARAYAMRQIIKEEKALAKQEEEQDKLERRKRWEKRMRLEYGKNWEHVMAEEKRLRDEKRAAFLRLPKEMRDAEISERRRERKQKIETGLAGAARVKDLARVAP</sequence>
<evidence type="ECO:0000313" key="4">
    <source>
        <dbReference type="Proteomes" id="UP000758603"/>
    </source>
</evidence>
<keyword evidence="1" id="KW-0175">Coiled coil</keyword>
<keyword evidence="4" id="KW-1185">Reference proteome</keyword>
<name>A0A9P8RKG2_9PEZI</name>
<comment type="caution">
    <text evidence="3">The sequence shown here is derived from an EMBL/GenBank/DDBJ whole genome shotgun (WGS) entry which is preliminary data.</text>
</comment>